<dbReference type="GO" id="GO:0045892">
    <property type="term" value="P:negative regulation of DNA-templated transcription"/>
    <property type="evidence" value="ECO:0007669"/>
    <property type="project" value="UniProtKB-ARBA"/>
</dbReference>
<dbReference type="PANTHER" id="PTHR30055:SF234">
    <property type="entry name" value="HTH-TYPE TRANSCRIPTIONAL REGULATOR BETI"/>
    <property type="match status" value="1"/>
</dbReference>
<keyword evidence="7" id="KW-1185">Reference proteome</keyword>
<dbReference type="Gene3D" id="1.10.10.60">
    <property type="entry name" value="Homeodomain-like"/>
    <property type="match status" value="1"/>
</dbReference>
<dbReference type="GO" id="GO:0000976">
    <property type="term" value="F:transcription cis-regulatory region binding"/>
    <property type="evidence" value="ECO:0007669"/>
    <property type="project" value="TreeGrafter"/>
</dbReference>
<dbReference type="InterPro" id="IPR023772">
    <property type="entry name" value="DNA-bd_HTH_TetR-type_CS"/>
</dbReference>
<keyword evidence="1" id="KW-0805">Transcription regulation</keyword>
<evidence type="ECO:0000313" key="7">
    <source>
        <dbReference type="Proteomes" id="UP000035553"/>
    </source>
</evidence>
<keyword evidence="2 4" id="KW-0238">DNA-binding</keyword>
<evidence type="ECO:0000313" key="6">
    <source>
        <dbReference type="EMBL" id="KLI02104.1"/>
    </source>
</evidence>
<dbReference type="PRINTS" id="PR00455">
    <property type="entry name" value="HTHTETR"/>
</dbReference>
<dbReference type="InterPro" id="IPR050109">
    <property type="entry name" value="HTH-type_TetR-like_transc_reg"/>
</dbReference>
<dbReference type="SUPFAM" id="SSF48498">
    <property type="entry name" value="Tetracyclin repressor-like, C-terminal domain"/>
    <property type="match status" value="1"/>
</dbReference>
<evidence type="ECO:0000256" key="1">
    <source>
        <dbReference type="ARBA" id="ARBA00023015"/>
    </source>
</evidence>
<feature type="DNA-binding region" description="H-T-H motif" evidence="4">
    <location>
        <begin position="33"/>
        <end position="52"/>
    </location>
</feature>
<dbReference type="EMBL" id="AFVQ02000129">
    <property type="protein sequence ID" value="KLI02104.1"/>
    <property type="molecule type" value="Genomic_DNA"/>
</dbReference>
<keyword evidence="3" id="KW-0804">Transcription</keyword>
<evidence type="ECO:0000256" key="2">
    <source>
        <dbReference type="ARBA" id="ARBA00023125"/>
    </source>
</evidence>
<dbReference type="Proteomes" id="UP000035553">
    <property type="component" value="Unassembled WGS sequence"/>
</dbReference>
<accession>A0A0U1QMS0</accession>
<dbReference type="PROSITE" id="PS50977">
    <property type="entry name" value="HTH_TETR_2"/>
    <property type="match status" value="1"/>
</dbReference>
<reference evidence="6 7" key="1">
    <citation type="journal article" date="2011" name="J. Bacteriol.">
        <title>Draft genome sequence of Sporolactobacillus inulinus strain CASD, an efficient D-lactic acid-producing bacterium with high-concentration lactate tolerance capability.</title>
        <authorList>
            <person name="Yu B."/>
            <person name="Su F."/>
            <person name="Wang L."/>
            <person name="Xu K."/>
            <person name="Zhao B."/>
            <person name="Xu P."/>
        </authorList>
    </citation>
    <scope>NUCLEOTIDE SEQUENCE [LARGE SCALE GENOMIC DNA]</scope>
    <source>
        <strain evidence="6 7">CASD</strain>
    </source>
</reference>
<dbReference type="PANTHER" id="PTHR30055">
    <property type="entry name" value="HTH-TYPE TRANSCRIPTIONAL REGULATOR RUTR"/>
    <property type="match status" value="1"/>
</dbReference>
<dbReference type="Gene3D" id="1.10.357.10">
    <property type="entry name" value="Tetracycline Repressor, domain 2"/>
    <property type="match status" value="1"/>
</dbReference>
<dbReference type="GO" id="GO:0003700">
    <property type="term" value="F:DNA-binding transcription factor activity"/>
    <property type="evidence" value="ECO:0007669"/>
    <property type="project" value="TreeGrafter"/>
</dbReference>
<protein>
    <submittedName>
        <fullName evidence="6">TetR family transcriptional regulator</fullName>
    </submittedName>
</protein>
<evidence type="ECO:0000256" key="4">
    <source>
        <dbReference type="PROSITE-ProRule" id="PRU00335"/>
    </source>
</evidence>
<dbReference type="Pfam" id="PF00440">
    <property type="entry name" value="TetR_N"/>
    <property type="match status" value="1"/>
</dbReference>
<gene>
    <name evidence="6" type="ORF">SINU_09910</name>
</gene>
<dbReference type="OrthoDB" id="9785164at2"/>
<dbReference type="FunFam" id="1.10.10.60:FF:000141">
    <property type="entry name" value="TetR family transcriptional regulator"/>
    <property type="match status" value="1"/>
</dbReference>
<proteinExistence type="predicted"/>
<feature type="domain" description="HTH tetR-type" evidence="5">
    <location>
        <begin position="10"/>
        <end position="70"/>
    </location>
</feature>
<name>A0A0U1QMS0_9BACL</name>
<dbReference type="RefSeq" id="WP_010024492.1">
    <property type="nucleotide sequence ID" value="NZ_AFVQ02000129.1"/>
</dbReference>
<evidence type="ECO:0000259" key="5">
    <source>
        <dbReference type="PROSITE" id="PS50977"/>
    </source>
</evidence>
<dbReference type="AlphaFoldDB" id="A0A0U1QMS0"/>
<dbReference type="SUPFAM" id="SSF46689">
    <property type="entry name" value="Homeodomain-like"/>
    <property type="match status" value="1"/>
</dbReference>
<dbReference type="InterPro" id="IPR009057">
    <property type="entry name" value="Homeodomain-like_sf"/>
</dbReference>
<dbReference type="InterPro" id="IPR001647">
    <property type="entry name" value="HTH_TetR"/>
</dbReference>
<evidence type="ECO:0000256" key="3">
    <source>
        <dbReference type="ARBA" id="ARBA00023163"/>
    </source>
</evidence>
<organism evidence="6 7">
    <name type="scientific">Sporolactobacillus inulinus CASD</name>
    <dbReference type="NCBI Taxonomy" id="1069536"/>
    <lineage>
        <taxon>Bacteria</taxon>
        <taxon>Bacillati</taxon>
        <taxon>Bacillota</taxon>
        <taxon>Bacilli</taxon>
        <taxon>Bacillales</taxon>
        <taxon>Sporolactobacillaceae</taxon>
        <taxon>Sporolactobacillus</taxon>
    </lineage>
</organism>
<comment type="caution">
    <text evidence="6">The sequence shown here is derived from an EMBL/GenBank/DDBJ whole genome shotgun (WGS) entry which is preliminary data.</text>
</comment>
<dbReference type="InterPro" id="IPR036271">
    <property type="entry name" value="Tet_transcr_reg_TetR-rel_C_sf"/>
</dbReference>
<sequence length="217" mass="24835">MASKREVEKQRKKATIIDAAEQLFFSKGYEQATMDDLRAAAHLSKRTLYVYFTSKEQIYFEIMIRGYKKLIALLDEAPQTASVIERLRHMADTFYQFSKMYPQYFSAIFSYENRTTDFTQSVPDPSKEECYALGEVVLGKFTALLQEGKNEGVLQIDQDVTLTAMILWSSMSGVLRTAKLKKNYLENDHAISPESLIDQAFVLMMRSIRNNSGGSLK</sequence>
<dbReference type="PROSITE" id="PS01081">
    <property type="entry name" value="HTH_TETR_1"/>
    <property type="match status" value="1"/>
</dbReference>